<keyword evidence="2" id="KW-1185">Reference proteome</keyword>
<comment type="caution">
    <text evidence="1">The sequence shown here is derived from an EMBL/GenBank/DDBJ whole genome shotgun (WGS) entry which is preliminary data.</text>
</comment>
<dbReference type="Proteomes" id="UP000245207">
    <property type="component" value="Unassembled WGS sequence"/>
</dbReference>
<dbReference type="AlphaFoldDB" id="A0A2U1QBM9"/>
<organism evidence="1 2">
    <name type="scientific">Artemisia annua</name>
    <name type="common">Sweet wormwood</name>
    <dbReference type="NCBI Taxonomy" id="35608"/>
    <lineage>
        <taxon>Eukaryota</taxon>
        <taxon>Viridiplantae</taxon>
        <taxon>Streptophyta</taxon>
        <taxon>Embryophyta</taxon>
        <taxon>Tracheophyta</taxon>
        <taxon>Spermatophyta</taxon>
        <taxon>Magnoliopsida</taxon>
        <taxon>eudicotyledons</taxon>
        <taxon>Gunneridae</taxon>
        <taxon>Pentapetalae</taxon>
        <taxon>asterids</taxon>
        <taxon>campanulids</taxon>
        <taxon>Asterales</taxon>
        <taxon>Asteraceae</taxon>
        <taxon>Asteroideae</taxon>
        <taxon>Anthemideae</taxon>
        <taxon>Artemisiinae</taxon>
        <taxon>Artemisia</taxon>
    </lineage>
</organism>
<reference evidence="1 2" key="1">
    <citation type="journal article" date="2018" name="Mol. Plant">
        <title>The genome of Artemisia annua provides insight into the evolution of Asteraceae family and artemisinin biosynthesis.</title>
        <authorList>
            <person name="Shen Q."/>
            <person name="Zhang L."/>
            <person name="Liao Z."/>
            <person name="Wang S."/>
            <person name="Yan T."/>
            <person name="Shi P."/>
            <person name="Liu M."/>
            <person name="Fu X."/>
            <person name="Pan Q."/>
            <person name="Wang Y."/>
            <person name="Lv Z."/>
            <person name="Lu X."/>
            <person name="Zhang F."/>
            <person name="Jiang W."/>
            <person name="Ma Y."/>
            <person name="Chen M."/>
            <person name="Hao X."/>
            <person name="Li L."/>
            <person name="Tang Y."/>
            <person name="Lv G."/>
            <person name="Zhou Y."/>
            <person name="Sun X."/>
            <person name="Brodelius P.E."/>
            <person name="Rose J.K.C."/>
            <person name="Tang K."/>
        </authorList>
    </citation>
    <scope>NUCLEOTIDE SEQUENCE [LARGE SCALE GENOMIC DNA]</scope>
    <source>
        <strain evidence="2">cv. Huhao1</strain>
        <tissue evidence="1">Leaf</tissue>
    </source>
</reference>
<evidence type="ECO:0000313" key="2">
    <source>
        <dbReference type="Proteomes" id="UP000245207"/>
    </source>
</evidence>
<evidence type="ECO:0000313" key="1">
    <source>
        <dbReference type="EMBL" id="PWA95414.1"/>
    </source>
</evidence>
<proteinExistence type="predicted"/>
<accession>A0A2U1QBM9</accession>
<gene>
    <name evidence="1" type="ORF">CTI12_AA051190</name>
</gene>
<dbReference type="EMBL" id="PKPP01000243">
    <property type="protein sequence ID" value="PWA95414.1"/>
    <property type="molecule type" value="Genomic_DNA"/>
</dbReference>
<name>A0A2U1QBM9_ARTAN</name>
<sequence length="188" mass="21714">MARENYLEPRSLEHGTIAHTEITVIKIKNAFGDSRCNVHYYHQCYTSAMDAQNNHSEQCDIHIIDIHYNDMDVMENARNDGENYLDLDSLRPCIKKSQKRLREKMRIGDSVYAPLHLVRENIILPRVLHNIERCTICKRNVESCRLGRCPREKMEEDLLMNESCASTCSSLNVESGVVESKDKGKKTD</sequence>
<protein>
    <submittedName>
        <fullName evidence="1">Uncharacterized protein</fullName>
    </submittedName>
</protein>